<dbReference type="GeneID" id="25917658"/>
<evidence type="ECO:0008006" key="3">
    <source>
        <dbReference type="Google" id="ProtNLM"/>
    </source>
</evidence>
<evidence type="ECO:0000313" key="1">
    <source>
        <dbReference type="EMBL" id="KNC70320.1"/>
    </source>
</evidence>
<evidence type="ECO:0000313" key="2">
    <source>
        <dbReference type="Proteomes" id="UP000054560"/>
    </source>
</evidence>
<reference evidence="1 2" key="1">
    <citation type="submission" date="2011-02" db="EMBL/GenBank/DDBJ databases">
        <title>The Genome Sequence of Sphaeroforma arctica JP610.</title>
        <authorList>
            <consortium name="The Broad Institute Genome Sequencing Platform"/>
            <person name="Russ C."/>
            <person name="Cuomo C."/>
            <person name="Young S.K."/>
            <person name="Zeng Q."/>
            <person name="Gargeya S."/>
            <person name="Alvarado L."/>
            <person name="Berlin A."/>
            <person name="Chapman S.B."/>
            <person name="Chen Z."/>
            <person name="Freedman E."/>
            <person name="Gellesch M."/>
            <person name="Goldberg J."/>
            <person name="Griggs A."/>
            <person name="Gujja S."/>
            <person name="Heilman E."/>
            <person name="Heiman D."/>
            <person name="Howarth C."/>
            <person name="Mehta T."/>
            <person name="Neiman D."/>
            <person name="Pearson M."/>
            <person name="Roberts A."/>
            <person name="Saif S."/>
            <person name="Shea T."/>
            <person name="Shenoy N."/>
            <person name="Sisk P."/>
            <person name="Stolte C."/>
            <person name="Sykes S."/>
            <person name="White J."/>
            <person name="Yandava C."/>
            <person name="Burger G."/>
            <person name="Gray M.W."/>
            <person name="Holland P.W.H."/>
            <person name="King N."/>
            <person name="Lang F.B.F."/>
            <person name="Roger A.J."/>
            <person name="Ruiz-Trillo I."/>
            <person name="Haas B."/>
            <person name="Nusbaum C."/>
            <person name="Birren B."/>
        </authorList>
    </citation>
    <scope>NUCLEOTIDE SEQUENCE [LARGE SCALE GENOMIC DNA]</scope>
    <source>
        <strain evidence="1 2">JP610</strain>
    </source>
</reference>
<sequence>MTTFHLTFPRRTQAELNKRIIDGITKYGAMSSSTKIDVFVQRLRDAWAINPYEKVVVFSQFVGFLKIVESILQREDVDTLMYNGSMSIA</sequence>
<dbReference type="InterPro" id="IPR027417">
    <property type="entry name" value="P-loop_NTPase"/>
</dbReference>
<feature type="non-terminal residue" evidence="1">
    <location>
        <position position="89"/>
    </location>
</feature>
<protein>
    <recommendedName>
        <fullName evidence="3">Helicase C-terminal domain-containing protein</fullName>
    </recommendedName>
</protein>
<name>A0A0L0F0S4_9EUKA</name>
<accession>A0A0L0F0S4</accession>
<organism evidence="1 2">
    <name type="scientific">Sphaeroforma arctica JP610</name>
    <dbReference type="NCBI Taxonomy" id="667725"/>
    <lineage>
        <taxon>Eukaryota</taxon>
        <taxon>Ichthyosporea</taxon>
        <taxon>Ichthyophonida</taxon>
        <taxon>Sphaeroforma</taxon>
    </lineage>
</organism>
<keyword evidence="2" id="KW-1185">Reference proteome</keyword>
<dbReference type="RefSeq" id="XP_014144222.1">
    <property type="nucleotide sequence ID" value="XM_014288747.1"/>
</dbReference>
<dbReference type="EMBL" id="KQ251486">
    <property type="protein sequence ID" value="KNC70320.1"/>
    <property type="molecule type" value="Genomic_DNA"/>
</dbReference>
<dbReference type="Proteomes" id="UP000054560">
    <property type="component" value="Unassembled WGS sequence"/>
</dbReference>
<dbReference type="AlphaFoldDB" id="A0A0L0F0S4"/>
<proteinExistence type="predicted"/>
<gene>
    <name evidence="1" type="ORF">SARC_17154</name>
</gene>
<dbReference type="SUPFAM" id="SSF52540">
    <property type="entry name" value="P-loop containing nucleoside triphosphate hydrolases"/>
    <property type="match status" value="1"/>
</dbReference>
<dbReference type="Gene3D" id="3.40.50.300">
    <property type="entry name" value="P-loop containing nucleotide triphosphate hydrolases"/>
    <property type="match status" value="1"/>
</dbReference>